<name>A0ABW4JM25_9BACL</name>
<comment type="caution">
    <text evidence="2">The sequence shown here is derived from an EMBL/GenBank/DDBJ whole genome shotgun (WGS) entry which is preliminary data.</text>
</comment>
<dbReference type="InterPro" id="IPR016181">
    <property type="entry name" value="Acyl_CoA_acyltransferase"/>
</dbReference>
<dbReference type="CDD" id="cd04301">
    <property type="entry name" value="NAT_SF"/>
    <property type="match status" value="1"/>
</dbReference>
<dbReference type="Gene3D" id="3.40.630.30">
    <property type="match status" value="1"/>
</dbReference>
<dbReference type="InterPro" id="IPR000182">
    <property type="entry name" value="GNAT_dom"/>
</dbReference>
<dbReference type="PROSITE" id="PS51186">
    <property type="entry name" value="GNAT"/>
    <property type="match status" value="1"/>
</dbReference>
<dbReference type="RefSeq" id="WP_377944769.1">
    <property type="nucleotide sequence ID" value="NZ_JBHUCX010000079.1"/>
</dbReference>
<dbReference type="EC" id="2.3.1.-" evidence="2"/>
<evidence type="ECO:0000313" key="3">
    <source>
        <dbReference type="Proteomes" id="UP001597079"/>
    </source>
</evidence>
<dbReference type="PANTHER" id="PTHR13355:SF15">
    <property type="entry name" value="GCN5-RELATED N-ACETYLTRANSFERASE 3, CHLOROPLASTIC"/>
    <property type="match status" value="1"/>
</dbReference>
<gene>
    <name evidence="2" type="ORF">ACFSB2_19480</name>
</gene>
<dbReference type="InterPro" id="IPR039143">
    <property type="entry name" value="GNPNAT1-like"/>
</dbReference>
<keyword evidence="3" id="KW-1185">Reference proteome</keyword>
<organism evidence="2 3">
    <name type="scientific">Alicyclobacillus fodiniaquatilis</name>
    <dbReference type="NCBI Taxonomy" id="1661150"/>
    <lineage>
        <taxon>Bacteria</taxon>
        <taxon>Bacillati</taxon>
        <taxon>Bacillota</taxon>
        <taxon>Bacilli</taxon>
        <taxon>Bacillales</taxon>
        <taxon>Alicyclobacillaceae</taxon>
        <taxon>Alicyclobacillus</taxon>
    </lineage>
</organism>
<dbReference type="PANTHER" id="PTHR13355">
    <property type="entry name" value="GLUCOSAMINE 6-PHOSPHATE N-ACETYLTRANSFERASE"/>
    <property type="match status" value="1"/>
</dbReference>
<evidence type="ECO:0000259" key="1">
    <source>
        <dbReference type="PROSITE" id="PS51186"/>
    </source>
</evidence>
<proteinExistence type="predicted"/>
<sequence length="150" mass="17300">MVNGITIRHIDSSELEELLALYKHLHGLQELVRDDNLYTLWEEMLADRNMHILIIEEDHRLVSSCVLVIIRNLTRGGRPYAIIENVVTHSDYRLKGYGKAIITEALDVAWKNNCYKVMLMTGRSDEGTMKFYENCGFVRGVKTGFIAYPH</sequence>
<dbReference type="GO" id="GO:0016746">
    <property type="term" value="F:acyltransferase activity"/>
    <property type="evidence" value="ECO:0007669"/>
    <property type="project" value="UniProtKB-KW"/>
</dbReference>
<feature type="domain" description="N-acetyltransferase" evidence="1">
    <location>
        <begin position="5"/>
        <end position="150"/>
    </location>
</feature>
<reference evidence="3" key="1">
    <citation type="journal article" date="2019" name="Int. J. Syst. Evol. Microbiol.">
        <title>The Global Catalogue of Microorganisms (GCM) 10K type strain sequencing project: providing services to taxonomists for standard genome sequencing and annotation.</title>
        <authorList>
            <consortium name="The Broad Institute Genomics Platform"/>
            <consortium name="The Broad Institute Genome Sequencing Center for Infectious Disease"/>
            <person name="Wu L."/>
            <person name="Ma J."/>
        </authorList>
    </citation>
    <scope>NUCLEOTIDE SEQUENCE [LARGE SCALE GENOMIC DNA]</scope>
    <source>
        <strain evidence="3">CGMCC 1.12286</strain>
    </source>
</reference>
<evidence type="ECO:0000313" key="2">
    <source>
        <dbReference type="EMBL" id="MFD1676860.1"/>
    </source>
</evidence>
<dbReference type="SUPFAM" id="SSF55729">
    <property type="entry name" value="Acyl-CoA N-acyltransferases (Nat)"/>
    <property type="match status" value="1"/>
</dbReference>
<keyword evidence="2" id="KW-0012">Acyltransferase</keyword>
<dbReference type="Proteomes" id="UP001597079">
    <property type="component" value="Unassembled WGS sequence"/>
</dbReference>
<accession>A0ABW4JM25</accession>
<protein>
    <submittedName>
        <fullName evidence="2">GNAT family N-acetyltransferase</fullName>
        <ecNumber evidence="2">2.3.1.-</ecNumber>
    </submittedName>
</protein>
<keyword evidence="2" id="KW-0808">Transferase</keyword>
<dbReference type="Pfam" id="PF00583">
    <property type="entry name" value="Acetyltransf_1"/>
    <property type="match status" value="1"/>
</dbReference>
<dbReference type="EMBL" id="JBHUCX010000079">
    <property type="protein sequence ID" value="MFD1676860.1"/>
    <property type="molecule type" value="Genomic_DNA"/>
</dbReference>